<keyword evidence="5 11" id="KW-0547">Nucleotide-binding</keyword>
<dbReference type="SUPFAM" id="SSF89095">
    <property type="entry name" value="GatB/YqeY motif"/>
    <property type="match status" value="1"/>
</dbReference>
<dbReference type="InterPro" id="IPR018027">
    <property type="entry name" value="Asn/Gln_amidotransferase"/>
</dbReference>
<dbReference type="PANTHER" id="PTHR11659">
    <property type="entry name" value="GLUTAMYL-TRNA GLN AMIDOTRANSFERASE SUBUNIT B MITOCHONDRIAL AND PROKARYOTIC PET112-RELATED"/>
    <property type="match status" value="1"/>
</dbReference>
<evidence type="ECO:0000256" key="5">
    <source>
        <dbReference type="ARBA" id="ARBA00022741"/>
    </source>
</evidence>
<feature type="domain" description="Asn/Gln amidotransferase" evidence="12">
    <location>
        <begin position="360"/>
        <end position="509"/>
    </location>
</feature>
<evidence type="ECO:0000256" key="6">
    <source>
        <dbReference type="ARBA" id="ARBA00022840"/>
    </source>
</evidence>
<evidence type="ECO:0000256" key="10">
    <source>
        <dbReference type="ARBA" id="ARBA00047913"/>
    </source>
</evidence>
<keyword evidence="13" id="KW-0808">Transferase</keyword>
<dbReference type="Pfam" id="PF02934">
    <property type="entry name" value="GatB_N"/>
    <property type="match status" value="1"/>
</dbReference>
<gene>
    <name evidence="11" type="primary">gatB</name>
    <name evidence="13" type="ORF">M23134_02112</name>
</gene>
<dbReference type="NCBIfam" id="NF004012">
    <property type="entry name" value="PRK05477.1-2"/>
    <property type="match status" value="1"/>
</dbReference>
<dbReference type="InterPro" id="IPR017958">
    <property type="entry name" value="Gln-tRNA_amidoTrfase_suB_CS"/>
</dbReference>
<dbReference type="GO" id="GO:0005524">
    <property type="term" value="F:ATP binding"/>
    <property type="evidence" value="ECO:0007669"/>
    <property type="project" value="UniProtKB-KW"/>
</dbReference>
<dbReference type="GO" id="GO:0070681">
    <property type="term" value="P:glutaminyl-tRNAGln biosynthesis via transamidation"/>
    <property type="evidence" value="ECO:0007669"/>
    <property type="project" value="TreeGrafter"/>
</dbReference>
<dbReference type="PROSITE" id="PS01234">
    <property type="entry name" value="GATB"/>
    <property type="match status" value="1"/>
</dbReference>
<evidence type="ECO:0000313" key="13">
    <source>
        <dbReference type="EMBL" id="EAY32083.1"/>
    </source>
</evidence>
<dbReference type="InterPro" id="IPR017959">
    <property type="entry name" value="Asn/Gln-tRNA_amidoTrfase_suB/E"/>
</dbReference>
<dbReference type="NCBIfam" id="NF004014">
    <property type="entry name" value="PRK05477.1-4"/>
    <property type="match status" value="1"/>
</dbReference>
<keyword evidence="4 11" id="KW-0436">Ligase</keyword>
<dbReference type="InterPro" id="IPR004413">
    <property type="entry name" value="GatB"/>
</dbReference>
<dbReference type="FunFam" id="1.10.10.410:FF:000001">
    <property type="entry name" value="Aspartyl/glutamyl-tRNA(Asn/Gln) amidotransferase subunit B"/>
    <property type="match status" value="1"/>
</dbReference>
<accession>A1ZCT1</accession>
<comment type="catalytic activity">
    <reaction evidence="9 11">
        <text>L-aspartyl-tRNA(Asn) + L-glutamine + ATP + H2O = L-asparaginyl-tRNA(Asn) + L-glutamate + ADP + phosphate + 2 H(+)</text>
        <dbReference type="Rhea" id="RHEA:14513"/>
        <dbReference type="Rhea" id="RHEA-COMP:9674"/>
        <dbReference type="Rhea" id="RHEA-COMP:9677"/>
        <dbReference type="ChEBI" id="CHEBI:15377"/>
        <dbReference type="ChEBI" id="CHEBI:15378"/>
        <dbReference type="ChEBI" id="CHEBI:29985"/>
        <dbReference type="ChEBI" id="CHEBI:30616"/>
        <dbReference type="ChEBI" id="CHEBI:43474"/>
        <dbReference type="ChEBI" id="CHEBI:58359"/>
        <dbReference type="ChEBI" id="CHEBI:78515"/>
        <dbReference type="ChEBI" id="CHEBI:78516"/>
        <dbReference type="ChEBI" id="CHEBI:456216"/>
    </reaction>
</comment>
<dbReference type="Proteomes" id="UP000004095">
    <property type="component" value="Unassembled WGS sequence"/>
</dbReference>
<evidence type="ECO:0000256" key="7">
    <source>
        <dbReference type="ARBA" id="ARBA00022917"/>
    </source>
</evidence>
<name>A1ZCT1_MICM2</name>
<proteinExistence type="inferred from homology"/>
<evidence type="ECO:0000256" key="1">
    <source>
        <dbReference type="ARBA" id="ARBA00005306"/>
    </source>
</evidence>
<dbReference type="InterPro" id="IPR014746">
    <property type="entry name" value="Gln_synth/guanido_kin_cat_dom"/>
</dbReference>
<dbReference type="HAMAP" id="MF_00121">
    <property type="entry name" value="GatB"/>
    <property type="match status" value="1"/>
</dbReference>
<sequence length="513" mass="57072">MNNSKGLPDGVAATNGFKNLMINIMPTLSDYEVVIGLEVHVQLQTQSKIFSGDANQFSTTPNTHISAITLAHPGTLPKLNRRVVAHAIKIGLACGCRINQETIFARKNYFYPDLPKGYQISQDKAPICEGGQVTFALKDGKKAVMPLTRIHMEEDAGKSSHPDEGVYSWVDYNRAGTPLVEIVTDPVVCHPNEAAAFAYGYFKEIRKLVQYLDICDGKMEQGSLRCDANVSLMPKGSQVFGQRTEVKNLNSMRNVQRAVTLEIERQFGLLSAGEQVLRQTLNFDAQKNTITAMRSKEEMNDYRYFPDPDLAPVIISDEWLQEVKQQMPALPQQLQDKLMTDFGLSAYDAEVITEEKALYEYFAQTATLTSHYKLIANWLMGDIKEYLNQHHLSIEALPVKPAGLAQLIALIESGKLSHTIASRELFPLMLKNPEKSAEALAQAHHLVANQDTGELSEVIKGIIAQFPKEAKAYKQGKKKLKGMFMGQVMKQTGGKADPKLTTQLLDKLIAEVE</sequence>
<evidence type="ECO:0000313" key="14">
    <source>
        <dbReference type="Proteomes" id="UP000004095"/>
    </source>
</evidence>
<dbReference type="GO" id="GO:0050566">
    <property type="term" value="F:asparaginyl-tRNA synthase (glutamine-hydrolyzing) activity"/>
    <property type="evidence" value="ECO:0007669"/>
    <property type="project" value="RHEA"/>
</dbReference>
<evidence type="ECO:0000256" key="4">
    <source>
        <dbReference type="ARBA" id="ARBA00022598"/>
    </source>
</evidence>
<comment type="subunit">
    <text evidence="2 11">Heterotrimer of A, B and C subunits.</text>
</comment>
<dbReference type="EC" id="6.3.5.-" evidence="11"/>
<dbReference type="EMBL" id="AAWS01000001">
    <property type="protein sequence ID" value="EAY32083.1"/>
    <property type="molecule type" value="Genomic_DNA"/>
</dbReference>
<dbReference type="GO" id="GO:0050567">
    <property type="term" value="F:glutaminyl-tRNA synthase (glutamine-hydrolyzing) activity"/>
    <property type="evidence" value="ECO:0007669"/>
    <property type="project" value="UniProtKB-UniRule"/>
</dbReference>
<evidence type="ECO:0000256" key="9">
    <source>
        <dbReference type="ARBA" id="ARBA00047380"/>
    </source>
</evidence>
<evidence type="ECO:0000256" key="2">
    <source>
        <dbReference type="ARBA" id="ARBA00011123"/>
    </source>
</evidence>
<evidence type="ECO:0000256" key="11">
    <source>
        <dbReference type="HAMAP-Rule" id="MF_00121"/>
    </source>
</evidence>
<dbReference type="Gene3D" id="1.10.10.410">
    <property type="match status" value="1"/>
</dbReference>
<organism evidence="13 14">
    <name type="scientific">Microscilla marina ATCC 23134</name>
    <dbReference type="NCBI Taxonomy" id="313606"/>
    <lineage>
        <taxon>Bacteria</taxon>
        <taxon>Pseudomonadati</taxon>
        <taxon>Bacteroidota</taxon>
        <taxon>Cytophagia</taxon>
        <taxon>Cytophagales</taxon>
        <taxon>Microscillaceae</taxon>
        <taxon>Microscilla</taxon>
    </lineage>
</organism>
<dbReference type="InterPro" id="IPR003789">
    <property type="entry name" value="Asn/Gln_tRNA_amidoTrase-B-like"/>
</dbReference>
<dbReference type="GO" id="GO:0006412">
    <property type="term" value="P:translation"/>
    <property type="evidence" value="ECO:0007669"/>
    <property type="project" value="UniProtKB-UniRule"/>
</dbReference>
<keyword evidence="6 11" id="KW-0067">ATP-binding</keyword>
<comment type="function">
    <text evidence="8 11">Allows the formation of correctly charged Asn-tRNA(Asn) or Gln-tRNA(Gln) through the transamidation of misacylated Asp-tRNA(Asn) or Glu-tRNA(Gln) in organisms which lack either or both of asparaginyl-tRNA or glutaminyl-tRNA synthetases. The reaction takes place in the presence of glutamine and ATP through an activated phospho-Asp-tRNA(Asn) or phospho-Glu-tRNA(Gln).</text>
</comment>
<dbReference type="eggNOG" id="COG0064">
    <property type="taxonomic scope" value="Bacteria"/>
</dbReference>
<dbReference type="SUPFAM" id="SSF55931">
    <property type="entry name" value="Glutamine synthetase/guanido kinase"/>
    <property type="match status" value="1"/>
</dbReference>
<comment type="catalytic activity">
    <reaction evidence="10 11">
        <text>L-glutamyl-tRNA(Gln) + L-glutamine + ATP + H2O = L-glutaminyl-tRNA(Gln) + L-glutamate + ADP + phosphate + H(+)</text>
        <dbReference type="Rhea" id="RHEA:17521"/>
        <dbReference type="Rhea" id="RHEA-COMP:9681"/>
        <dbReference type="Rhea" id="RHEA-COMP:9684"/>
        <dbReference type="ChEBI" id="CHEBI:15377"/>
        <dbReference type="ChEBI" id="CHEBI:15378"/>
        <dbReference type="ChEBI" id="CHEBI:29985"/>
        <dbReference type="ChEBI" id="CHEBI:30616"/>
        <dbReference type="ChEBI" id="CHEBI:43474"/>
        <dbReference type="ChEBI" id="CHEBI:58359"/>
        <dbReference type="ChEBI" id="CHEBI:78520"/>
        <dbReference type="ChEBI" id="CHEBI:78521"/>
        <dbReference type="ChEBI" id="CHEBI:456216"/>
    </reaction>
</comment>
<keyword evidence="7 11" id="KW-0648">Protein biosynthesis</keyword>
<evidence type="ECO:0000256" key="3">
    <source>
        <dbReference type="ARBA" id="ARBA00016923"/>
    </source>
</evidence>
<reference evidence="13 14" key="1">
    <citation type="submission" date="2007-01" db="EMBL/GenBank/DDBJ databases">
        <authorList>
            <person name="Haygood M."/>
            <person name="Podell S."/>
            <person name="Anderson C."/>
            <person name="Hopkinson B."/>
            <person name="Roe K."/>
            <person name="Barbeau K."/>
            <person name="Gaasterland T."/>
            <person name="Ferriera S."/>
            <person name="Johnson J."/>
            <person name="Kravitz S."/>
            <person name="Beeson K."/>
            <person name="Sutton G."/>
            <person name="Rogers Y.-H."/>
            <person name="Friedman R."/>
            <person name="Frazier M."/>
            <person name="Venter J.C."/>
        </authorList>
    </citation>
    <scope>NUCLEOTIDE SEQUENCE [LARGE SCALE GENOMIC DNA]</scope>
    <source>
        <strain evidence="13 14">ATCC 23134</strain>
    </source>
</reference>
<dbReference type="Pfam" id="PF02637">
    <property type="entry name" value="GatB_Yqey"/>
    <property type="match status" value="1"/>
</dbReference>
<dbReference type="RefSeq" id="WP_002693052.1">
    <property type="nucleotide sequence ID" value="NZ_AAWS01000001.1"/>
</dbReference>
<evidence type="ECO:0000256" key="8">
    <source>
        <dbReference type="ARBA" id="ARBA00024799"/>
    </source>
</evidence>
<evidence type="ECO:0000259" key="12">
    <source>
        <dbReference type="SMART" id="SM00845"/>
    </source>
</evidence>
<dbReference type="InterPro" id="IPR006075">
    <property type="entry name" value="Asn/Gln-tRNA_Trfase_suB/E_cat"/>
</dbReference>
<dbReference type="NCBIfam" id="TIGR00133">
    <property type="entry name" value="gatB"/>
    <property type="match status" value="1"/>
</dbReference>
<comment type="similarity">
    <text evidence="1 11">Belongs to the GatB/GatE family. GatB subfamily.</text>
</comment>
<dbReference type="PANTHER" id="PTHR11659:SF0">
    <property type="entry name" value="GLUTAMYL-TRNA(GLN) AMIDOTRANSFERASE SUBUNIT B, MITOCHONDRIAL"/>
    <property type="match status" value="1"/>
</dbReference>
<keyword evidence="14" id="KW-1185">Reference proteome</keyword>
<dbReference type="GO" id="GO:0016740">
    <property type="term" value="F:transferase activity"/>
    <property type="evidence" value="ECO:0007669"/>
    <property type="project" value="UniProtKB-KW"/>
</dbReference>
<comment type="caution">
    <text evidence="13">The sequence shown here is derived from an EMBL/GenBank/DDBJ whole genome shotgun (WGS) entry which is preliminary data.</text>
</comment>
<dbReference type="AlphaFoldDB" id="A1ZCT1"/>
<protein>
    <recommendedName>
        <fullName evidence="3 11">Aspartyl/glutamyl-tRNA(Asn/Gln) amidotransferase subunit B</fullName>
        <shortName evidence="11">Asp/Glu-ADT subunit B</shortName>
        <ecNumber evidence="11">6.3.5.-</ecNumber>
    </recommendedName>
</protein>
<dbReference type="InterPro" id="IPR023168">
    <property type="entry name" value="GatB_Yqey_C_2"/>
</dbReference>
<dbReference type="SMART" id="SM00845">
    <property type="entry name" value="GatB_Yqey"/>
    <property type="match status" value="1"/>
</dbReference>